<gene>
    <name evidence="1" type="ORF">CEXT_153421</name>
</gene>
<accession>A0AAV4UYW1</accession>
<proteinExistence type="predicted"/>
<organism evidence="1 2">
    <name type="scientific">Caerostris extrusa</name>
    <name type="common">Bark spider</name>
    <name type="synonym">Caerostris bankana</name>
    <dbReference type="NCBI Taxonomy" id="172846"/>
    <lineage>
        <taxon>Eukaryota</taxon>
        <taxon>Metazoa</taxon>
        <taxon>Ecdysozoa</taxon>
        <taxon>Arthropoda</taxon>
        <taxon>Chelicerata</taxon>
        <taxon>Arachnida</taxon>
        <taxon>Araneae</taxon>
        <taxon>Araneomorphae</taxon>
        <taxon>Entelegynae</taxon>
        <taxon>Araneoidea</taxon>
        <taxon>Araneidae</taxon>
        <taxon>Caerostris</taxon>
    </lineage>
</organism>
<name>A0AAV4UYW1_CAEEX</name>
<dbReference type="AlphaFoldDB" id="A0AAV4UYW1"/>
<comment type="caution">
    <text evidence="1">The sequence shown here is derived from an EMBL/GenBank/DDBJ whole genome shotgun (WGS) entry which is preliminary data.</text>
</comment>
<keyword evidence="2" id="KW-1185">Reference proteome</keyword>
<dbReference type="Proteomes" id="UP001054945">
    <property type="component" value="Unassembled WGS sequence"/>
</dbReference>
<dbReference type="EMBL" id="BPLR01013681">
    <property type="protein sequence ID" value="GIY62911.1"/>
    <property type="molecule type" value="Genomic_DNA"/>
</dbReference>
<reference evidence="1 2" key="1">
    <citation type="submission" date="2021-06" db="EMBL/GenBank/DDBJ databases">
        <title>Caerostris extrusa draft genome.</title>
        <authorList>
            <person name="Kono N."/>
            <person name="Arakawa K."/>
        </authorList>
    </citation>
    <scope>NUCLEOTIDE SEQUENCE [LARGE SCALE GENOMIC DNA]</scope>
</reference>
<protein>
    <submittedName>
        <fullName evidence="1">Uncharacterized protein</fullName>
    </submittedName>
</protein>
<evidence type="ECO:0000313" key="2">
    <source>
        <dbReference type="Proteomes" id="UP001054945"/>
    </source>
</evidence>
<evidence type="ECO:0000313" key="1">
    <source>
        <dbReference type="EMBL" id="GIY62911.1"/>
    </source>
</evidence>
<sequence length="70" mass="7977">MVHLIRIKEGGMVQLCDLKSPWPSSKSPDRIFGIFRNLGIRPLLILPDLWSPDVSPIRLRMTSVVPKRPT</sequence>